<keyword evidence="2" id="KW-1185">Reference proteome</keyword>
<dbReference type="SUPFAM" id="SSF48029">
    <property type="entry name" value="FliG"/>
    <property type="match status" value="1"/>
</dbReference>
<evidence type="ECO:0000313" key="2">
    <source>
        <dbReference type="Proteomes" id="UP001057474"/>
    </source>
</evidence>
<dbReference type="Proteomes" id="UP001057474">
    <property type="component" value="Chromosome"/>
</dbReference>
<organism evidence="1 2">
    <name type="scientific">Legionella lytica</name>
    <dbReference type="NCBI Taxonomy" id="96232"/>
    <lineage>
        <taxon>Bacteria</taxon>
        <taxon>Pseudomonadati</taxon>
        <taxon>Pseudomonadota</taxon>
        <taxon>Gammaproteobacteria</taxon>
        <taxon>Legionellales</taxon>
        <taxon>Legionellaceae</taxon>
        <taxon>Legionella</taxon>
    </lineage>
</organism>
<reference evidence="1" key="1">
    <citation type="submission" date="2021-03" db="EMBL/GenBank/DDBJ databases">
        <title>Legionella lytica PCM 2298.</title>
        <authorList>
            <person name="Koper P."/>
        </authorList>
    </citation>
    <scope>NUCLEOTIDE SEQUENCE</scope>
    <source>
        <strain evidence="1">PCM 2298</strain>
    </source>
</reference>
<dbReference type="EMBL" id="CP071527">
    <property type="protein sequence ID" value="USQ13448.1"/>
    <property type="molecule type" value="Genomic_DNA"/>
</dbReference>
<accession>A0ABY4Y7U4</accession>
<evidence type="ECO:0000313" key="1">
    <source>
        <dbReference type="EMBL" id="USQ13448.1"/>
    </source>
</evidence>
<dbReference type="InterPro" id="IPR011002">
    <property type="entry name" value="FliG_a-hlx"/>
</dbReference>
<protein>
    <submittedName>
        <fullName evidence="1">Uncharacterized protein</fullName>
    </submittedName>
</protein>
<sequence>MLSKAQLLQLIDECQKLPLVFSSSLIEKETYWMRLETKAGFDFFKNLAEQFNFETDLEKLEERIRGYLSERGALLGENSSIAYLNHPFLPINQLCLKVAEAIAKPDESVWAILMPSVEQLCRPLMFSFKEDTEEDGHFPLEFYALDQTQTKLIPVAEIFNSAEVNTNVLFPDFQEHLTTLRYKLGGHDFLTLEQIGGEASFRYMRALRESHNRQFDDQSIGFAIRKLIQDLKRGAVGDAGTELVADNEVLATPIHNFYTLWRALPENIKAQVAPLTLQHYGYANASLECYFLTLFARCLGCELTDEEVRLHDEADIFPCAQQISESLDEYLTQHKELYAIQINGLDEVQALPNLKRLRDEALEALTIRAQSLGQDDSKLWSQVVVLMTFSGYSVQSLAQLIAPEVQQMDDLLPLILINPKLFAAVVSCIHTRLGQLDFDVQEIHEVLRYFSAENQQIIIQARSEELNKLIRENMEYYFAIYNALRPTLQANFDQSYLNCLGDGVQSAEQSLLVMTLLNANQLAALFTYLQPRLHELFKGFDFAQLFTYRIKGHQQLIIDGLFEQLSHWFNPHTYVRWEQHWDTTSKLYFLKRYCEHSQVLLSFGGLLKFLQQWKDKFLMHQAILEHCKGSLTMWVRDSEHLLMLFEHLDDRSEILGGFAHLINHKELFCQWFELLPFTSRRQALSAVNFSVFIGSFMEFQDIASNLNKEEKSLVLNQLDGISFVDSSDELMQSKMQKISSLIKELEEYTYECCNEQHLEAINNLLKKLRNPQTSLAELIECFQREGTKIRSGYSAVHSFSFYSSPSSRFHLILKQAEQELQEFLELLAVFAPEYAVEQSKKPELPENISLFIERLKSYCLEHEFIAKRVDDLIEQLSSDPGRSSDELITLFESIKEGIVSRTKTIGLIPGFVESSAKNNSLYLLLNQFIKEIKASSPNQNTEERKLNSFL</sequence>
<dbReference type="RefSeq" id="WP_252579746.1">
    <property type="nucleotide sequence ID" value="NZ_CP071527.1"/>
</dbReference>
<gene>
    <name evidence="1" type="ORF">J2N86_12265</name>
</gene>
<name>A0ABY4Y7U4_9GAMM</name>
<proteinExistence type="predicted"/>